<comment type="similarity">
    <text evidence="1">Belongs to the DtxR/MntR family.</text>
</comment>
<evidence type="ECO:0000313" key="7">
    <source>
        <dbReference type="EMBL" id="PWR74588.1"/>
    </source>
</evidence>
<sequence length="409" mass="45339">MKKPDQKLSQAMEDYLETIYVLSKNKGYARTGEIARSLNVSPSSVVEMVGKISRLGYAEWRRYEGVFLSPEGRMRGEVIHIRHQTLRQFFEFIGVAPDVANKEACIIEHELSPITTSAIGNLVSFLNTPAGSQTISALELFLKIQDSGLPWEHSSTIQEPAFNEMVIKSAIKSQANHDILSVITRHDLLNTITALHRYLDLLKSMSTGEEMNLVVSRIESTIQAINRQISTSSDQLIPGLSGQKWMNLGGMVSNATAMLDTGSIVIEYNLGSIELFGDSLLEKVVFNLLDNAIRHGRNVSRVVCGFSHVEQGLIVYIQDDGSGIPEDEKQALFRPSQNNTRSGLYLAYQILSASGMQIRECGQIGVGARFEITVPNGLYRMKEKEETGLKPIYSDNSVSVNKTCFSQAQ</sequence>
<dbReference type="Gene3D" id="1.10.10.10">
    <property type="entry name" value="Winged helix-like DNA-binding domain superfamily/Winged helix DNA-binding domain"/>
    <property type="match status" value="1"/>
</dbReference>
<dbReference type="InterPro" id="IPR036890">
    <property type="entry name" value="HATPase_C_sf"/>
</dbReference>
<evidence type="ECO:0000256" key="4">
    <source>
        <dbReference type="ARBA" id="ARBA00023163"/>
    </source>
</evidence>
<keyword evidence="8" id="KW-1185">Reference proteome</keyword>
<comment type="caution">
    <text evidence="7">The sequence shown here is derived from an EMBL/GenBank/DDBJ whole genome shotgun (WGS) entry which is preliminary data.</text>
</comment>
<dbReference type="GO" id="GO:0046914">
    <property type="term" value="F:transition metal ion binding"/>
    <property type="evidence" value="ECO:0007669"/>
    <property type="project" value="InterPro"/>
</dbReference>
<dbReference type="InterPro" id="IPR005467">
    <property type="entry name" value="His_kinase_dom"/>
</dbReference>
<dbReference type="GO" id="GO:0046983">
    <property type="term" value="F:protein dimerization activity"/>
    <property type="evidence" value="ECO:0007669"/>
    <property type="project" value="InterPro"/>
</dbReference>
<reference evidence="7 8" key="1">
    <citation type="submission" date="2018-05" db="EMBL/GenBank/DDBJ databases">
        <title>Draft genome of Methanospirillum stamsii Pt1.</title>
        <authorList>
            <person name="Dueholm M.S."/>
            <person name="Nielsen P.H."/>
            <person name="Bakmann L.F."/>
            <person name="Otzen D.E."/>
        </authorList>
    </citation>
    <scope>NUCLEOTIDE SEQUENCE [LARGE SCALE GENOMIC DNA]</scope>
    <source>
        <strain evidence="7 8">Pt1</strain>
    </source>
</reference>
<evidence type="ECO:0000256" key="3">
    <source>
        <dbReference type="ARBA" id="ARBA00023125"/>
    </source>
</evidence>
<dbReference type="PANTHER" id="PTHR33238">
    <property type="entry name" value="IRON (METAL) DEPENDENT REPRESSOR, DTXR FAMILY"/>
    <property type="match status" value="1"/>
</dbReference>
<proteinExistence type="inferred from homology"/>
<dbReference type="PANTHER" id="PTHR33238:SF7">
    <property type="entry name" value="IRON-DEPENDENT TRANSCRIPTIONAL REGULATOR"/>
    <property type="match status" value="1"/>
</dbReference>
<evidence type="ECO:0008006" key="9">
    <source>
        <dbReference type="Google" id="ProtNLM"/>
    </source>
</evidence>
<dbReference type="GO" id="GO:0003677">
    <property type="term" value="F:DNA binding"/>
    <property type="evidence" value="ECO:0007669"/>
    <property type="project" value="UniProtKB-KW"/>
</dbReference>
<feature type="domain" description="Histidine kinase" evidence="5">
    <location>
        <begin position="183"/>
        <end position="378"/>
    </location>
</feature>
<dbReference type="GeneID" id="97608024"/>
<feature type="domain" description="HTH dtxR-type" evidence="6">
    <location>
        <begin position="8"/>
        <end position="69"/>
    </location>
</feature>
<keyword evidence="3" id="KW-0238">DNA-binding</keyword>
<dbReference type="SUPFAM" id="SSF55874">
    <property type="entry name" value="ATPase domain of HSP90 chaperone/DNA topoisomerase II/histidine kinase"/>
    <property type="match status" value="1"/>
</dbReference>
<evidence type="ECO:0000259" key="5">
    <source>
        <dbReference type="PROSITE" id="PS50109"/>
    </source>
</evidence>
<accession>A0A2V2NDT9</accession>
<dbReference type="SMART" id="SM00529">
    <property type="entry name" value="HTH_DTXR"/>
    <property type="match status" value="1"/>
</dbReference>
<dbReference type="CDD" id="cd00075">
    <property type="entry name" value="HATPase"/>
    <property type="match status" value="1"/>
</dbReference>
<dbReference type="SUPFAM" id="SSF47979">
    <property type="entry name" value="Iron-dependent repressor protein, dimerization domain"/>
    <property type="match status" value="1"/>
</dbReference>
<dbReference type="InterPro" id="IPR036390">
    <property type="entry name" value="WH_DNA-bd_sf"/>
</dbReference>
<evidence type="ECO:0000256" key="1">
    <source>
        <dbReference type="ARBA" id="ARBA00007871"/>
    </source>
</evidence>
<dbReference type="InterPro" id="IPR036388">
    <property type="entry name" value="WH-like_DNA-bd_sf"/>
</dbReference>
<evidence type="ECO:0000256" key="2">
    <source>
        <dbReference type="ARBA" id="ARBA00023015"/>
    </source>
</evidence>
<dbReference type="InterPro" id="IPR003594">
    <property type="entry name" value="HATPase_dom"/>
</dbReference>
<keyword evidence="4" id="KW-0804">Transcription</keyword>
<dbReference type="PROSITE" id="PS50944">
    <property type="entry name" value="HTH_DTXR"/>
    <property type="match status" value="1"/>
</dbReference>
<protein>
    <recommendedName>
        <fullName evidence="9">Histidine kinase</fullName>
    </recommendedName>
</protein>
<dbReference type="RefSeq" id="WP_109940668.1">
    <property type="nucleotide sequence ID" value="NZ_CP176366.1"/>
</dbReference>
<dbReference type="InterPro" id="IPR036421">
    <property type="entry name" value="Fe_dep_repressor_sf"/>
</dbReference>
<dbReference type="Pfam" id="PF02742">
    <property type="entry name" value="Fe_dep_repr_C"/>
    <property type="match status" value="1"/>
</dbReference>
<dbReference type="Gene3D" id="3.30.565.10">
    <property type="entry name" value="Histidine kinase-like ATPase, C-terminal domain"/>
    <property type="match status" value="1"/>
</dbReference>
<dbReference type="InterPro" id="IPR050536">
    <property type="entry name" value="DtxR_MntR_Metal-Reg"/>
</dbReference>
<dbReference type="EMBL" id="QGMZ01000016">
    <property type="protein sequence ID" value="PWR74588.1"/>
    <property type="molecule type" value="Genomic_DNA"/>
</dbReference>
<evidence type="ECO:0000259" key="6">
    <source>
        <dbReference type="PROSITE" id="PS50944"/>
    </source>
</evidence>
<organism evidence="7 8">
    <name type="scientific">Methanospirillum stamsii</name>
    <dbReference type="NCBI Taxonomy" id="1277351"/>
    <lineage>
        <taxon>Archaea</taxon>
        <taxon>Methanobacteriati</taxon>
        <taxon>Methanobacteriota</taxon>
        <taxon>Stenosarchaea group</taxon>
        <taxon>Methanomicrobia</taxon>
        <taxon>Methanomicrobiales</taxon>
        <taxon>Methanospirillaceae</taxon>
        <taxon>Methanospirillum</taxon>
    </lineage>
</organism>
<keyword evidence="2" id="KW-0805">Transcription regulation</keyword>
<dbReference type="OrthoDB" id="24735at2157"/>
<dbReference type="Pfam" id="PF02518">
    <property type="entry name" value="HATPase_c"/>
    <property type="match status" value="1"/>
</dbReference>
<dbReference type="GO" id="GO:0003700">
    <property type="term" value="F:DNA-binding transcription factor activity"/>
    <property type="evidence" value="ECO:0007669"/>
    <property type="project" value="InterPro"/>
</dbReference>
<dbReference type="SUPFAM" id="SSF46785">
    <property type="entry name" value="Winged helix' DNA-binding domain"/>
    <property type="match status" value="1"/>
</dbReference>
<dbReference type="SMART" id="SM00387">
    <property type="entry name" value="HATPase_c"/>
    <property type="match status" value="1"/>
</dbReference>
<gene>
    <name evidence="7" type="ORF">DLD82_08370</name>
</gene>
<dbReference type="AlphaFoldDB" id="A0A2V2NDT9"/>
<dbReference type="InterPro" id="IPR001367">
    <property type="entry name" value="Fe_dep_repressor"/>
</dbReference>
<dbReference type="InterPro" id="IPR022687">
    <property type="entry name" value="HTH_DTXR"/>
</dbReference>
<dbReference type="Gene3D" id="1.10.60.10">
    <property type="entry name" value="Iron dependent repressor, metal binding and dimerisation domain"/>
    <property type="match status" value="1"/>
</dbReference>
<dbReference type="Proteomes" id="UP000245934">
    <property type="component" value="Unassembled WGS sequence"/>
</dbReference>
<dbReference type="InterPro" id="IPR022689">
    <property type="entry name" value="Iron_dep_repressor"/>
</dbReference>
<name>A0A2V2NDT9_9EURY</name>
<dbReference type="PROSITE" id="PS50109">
    <property type="entry name" value="HIS_KIN"/>
    <property type="match status" value="1"/>
</dbReference>
<evidence type="ECO:0000313" key="8">
    <source>
        <dbReference type="Proteomes" id="UP000245934"/>
    </source>
</evidence>
<dbReference type="Pfam" id="PF01325">
    <property type="entry name" value="Fe_dep_repress"/>
    <property type="match status" value="1"/>
</dbReference>